<sequence>MKNVDYYRESRTRDFHVRRRERRRRRTETRATDELGSDARRSRVVRARTWHGGGAVLWTRHGRGESELGLDAGREESRDAAAMEDGWASSHGSRRKAQRRARGREAESERRKEERSKEGEQEGATTGVQAGAQESWAPSAIGEQGAGGTPANLARE</sequence>
<accession>A0A804UAF4</accession>
<name>A0A804UAF4_MAIZE</name>
<feature type="compositionally biased region" description="Basic residues" evidence="1">
    <location>
        <begin position="92"/>
        <end position="102"/>
    </location>
</feature>
<feature type="compositionally biased region" description="Basic and acidic residues" evidence="1">
    <location>
        <begin position="28"/>
        <end position="41"/>
    </location>
</feature>
<dbReference type="Proteomes" id="UP000007305">
    <property type="component" value="Chromosome 6"/>
</dbReference>
<reference evidence="3" key="1">
    <citation type="journal article" date="2009" name="Science">
        <title>The B73 maize genome: complexity, diversity, and dynamics.</title>
        <authorList>
            <person name="Schnable P.S."/>
            <person name="Ware D."/>
            <person name="Fulton R.S."/>
            <person name="Stein J.C."/>
            <person name="Wei F."/>
            <person name="Pasternak S."/>
            <person name="Liang C."/>
            <person name="Zhang J."/>
            <person name="Fulton L."/>
            <person name="Graves T.A."/>
            <person name="Minx P."/>
            <person name="Reily A.D."/>
            <person name="Courtney L."/>
            <person name="Kruchowski S.S."/>
            <person name="Tomlinson C."/>
            <person name="Strong C."/>
            <person name="Delehaunty K."/>
            <person name="Fronick C."/>
            <person name="Courtney B."/>
            <person name="Rock S.M."/>
            <person name="Belter E."/>
            <person name="Du F."/>
            <person name="Kim K."/>
            <person name="Abbott R.M."/>
            <person name="Cotton M."/>
            <person name="Levy A."/>
            <person name="Marchetto P."/>
            <person name="Ochoa K."/>
            <person name="Jackson S.M."/>
            <person name="Gillam B."/>
            <person name="Chen W."/>
            <person name="Yan L."/>
            <person name="Higginbotham J."/>
            <person name="Cardenas M."/>
            <person name="Waligorski J."/>
            <person name="Applebaum E."/>
            <person name="Phelps L."/>
            <person name="Falcone J."/>
            <person name="Kanchi K."/>
            <person name="Thane T."/>
            <person name="Scimone A."/>
            <person name="Thane N."/>
            <person name="Henke J."/>
            <person name="Wang T."/>
            <person name="Ruppert J."/>
            <person name="Shah N."/>
            <person name="Rotter K."/>
            <person name="Hodges J."/>
            <person name="Ingenthron E."/>
            <person name="Cordes M."/>
            <person name="Kohlberg S."/>
            <person name="Sgro J."/>
            <person name="Delgado B."/>
            <person name="Mead K."/>
            <person name="Chinwalla A."/>
            <person name="Leonard S."/>
            <person name="Crouse K."/>
            <person name="Collura K."/>
            <person name="Kudrna D."/>
            <person name="Currie J."/>
            <person name="He R."/>
            <person name="Angelova A."/>
            <person name="Rajasekar S."/>
            <person name="Mueller T."/>
            <person name="Lomeli R."/>
            <person name="Scara G."/>
            <person name="Ko A."/>
            <person name="Delaney K."/>
            <person name="Wissotski M."/>
            <person name="Lopez G."/>
            <person name="Campos D."/>
            <person name="Braidotti M."/>
            <person name="Ashley E."/>
            <person name="Golser W."/>
            <person name="Kim H."/>
            <person name="Lee S."/>
            <person name="Lin J."/>
            <person name="Dujmic Z."/>
            <person name="Kim W."/>
            <person name="Talag J."/>
            <person name="Zuccolo A."/>
            <person name="Fan C."/>
            <person name="Sebastian A."/>
            <person name="Kramer M."/>
            <person name="Spiegel L."/>
            <person name="Nascimento L."/>
            <person name="Zutavern T."/>
            <person name="Miller B."/>
            <person name="Ambroise C."/>
            <person name="Muller S."/>
            <person name="Spooner W."/>
            <person name="Narechania A."/>
            <person name="Ren L."/>
            <person name="Wei S."/>
            <person name="Kumari S."/>
            <person name="Faga B."/>
            <person name="Levy M.J."/>
            <person name="McMahan L."/>
            <person name="Van Buren P."/>
            <person name="Vaughn M.W."/>
            <person name="Ying K."/>
            <person name="Yeh C.-T."/>
            <person name="Emrich S.J."/>
            <person name="Jia Y."/>
            <person name="Kalyanaraman A."/>
            <person name="Hsia A.-P."/>
            <person name="Barbazuk W.B."/>
            <person name="Baucom R.S."/>
            <person name="Brutnell T.P."/>
            <person name="Carpita N.C."/>
            <person name="Chaparro C."/>
            <person name="Chia J.-M."/>
            <person name="Deragon J.-M."/>
            <person name="Estill J.C."/>
            <person name="Fu Y."/>
            <person name="Jeddeloh J.A."/>
            <person name="Han Y."/>
            <person name="Lee H."/>
            <person name="Li P."/>
            <person name="Lisch D.R."/>
            <person name="Liu S."/>
            <person name="Liu Z."/>
            <person name="Nagel D.H."/>
            <person name="McCann M.C."/>
            <person name="SanMiguel P."/>
            <person name="Myers A.M."/>
            <person name="Nettleton D."/>
            <person name="Nguyen J."/>
            <person name="Penning B.W."/>
            <person name="Ponnala L."/>
            <person name="Schneider K.L."/>
            <person name="Schwartz D.C."/>
            <person name="Sharma A."/>
            <person name="Soderlund C."/>
            <person name="Springer N.M."/>
            <person name="Sun Q."/>
            <person name="Wang H."/>
            <person name="Waterman M."/>
            <person name="Westerman R."/>
            <person name="Wolfgruber T.K."/>
            <person name="Yang L."/>
            <person name="Yu Y."/>
            <person name="Zhang L."/>
            <person name="Zhou S."/>
            <person name="Zhu Q."/>
            <person name="Bennetzen J.L."/>
            <person name="Dawe R.K."/>
            <person name="Jiang J."/>
            <person name="Jiang N."/>
            <person name="Presting G.G."/>
            <person name="Wessler S.R."/>
            <person name="Aluru S."/>
            <person name="Martienssen R.A."/>
            <person name="Clifton S.W."/>
            <person name="McCombie W.R."/>
            <person name="Wing R.A."/>
            <person name="Wilson R.K."/>
        </authorList>
    </citation>
    <scope>NUCLEOTIDE SEQUENCE [LARGE SCALE GENOMIC DNA]</scope>
    <source>
        <strain evidence="3">cv. B73</strain>
    </source>
</reference>
<organism evidence="2 3">
    <name type="scientific">Zea mays</name>
    <name type="common">Maize</name>
    <dbReference type="NCBI Taxonomy" id="4577"/>
    <lineage>
        <taxon>Eukaryota</taxon>
        <taxon>Viridiplantae</taxon>
        <taxon>Streptophyta</taxon>
        <taxon>Embryophyta</taxon>
        <taxon>Tracheophyta</taxon>
        <taxon>Spermatophyta</taxon>
        <taxon>Magnoliopsida</taxon>
        <taxon>Liliopsida</taxon>
        <taxon>Poales</taxon>
        <taxon>Poaceae</taxon>
        <taxon>PACMAD clade</taxon>
        <taxon>Panicoideae</taxon>
        <taxon>Andropogonodae</taxon>
        <taxon>Andropogoneae</taxon>
        <taxon>Tripsacinae</taxon>
        <taxon>Zea</taxon>
    </lineage>
</organism>
<reference evidence="2" key="2">
    <citation type="submission" date="2019-07" db="EMBL/GenBank/DDBJ databases">
        <authorList>
            <person name="Seetharam A."/>
            <person name="Woodhouse M."/>
            <person name="Cannon E."/>
        </authorList>
    </citation>
    <scope>NUCLEOTIDE SEQUENCE [LARGE SCALE GENOMIC DNA]</scope>
    <source>
        <strain evidence="2">cv. B73</strain>
    </source>
</reference>
<dbReference type="InParanoid" id="A0A804UAF4"/>
<feature type="compositionally biased region" description="Basic and acidic residues" evidence="1">
    <location>
        <begin position="103"/>
        <end position="120"/>
    </location>
</feature>
<protein>
    <submittedName>
        <fullName evidence="2">Uncharacterized protein</fullName>
    </submittedName>
</protein>
<reference evidence="2" key="3">
    <citation type="submission" date="2021-05" db="UniProtKB">
        <authorList>
            <consortium name="EnsemblPlants"/>
        </authorList>
    </citation>
    <scope>IDENTIFICATION</scope>
    <source>
        <strain evidence="2">cv. B73</strain>
    </source>
</reference>
<dbReference type="EnsemblPlants" id="Zm00001eb271920_T001">
    <property type="protein sequence ID" value="Zm00001eb271920_P001"/>
    <property type="gene ID" value="Zm00001eb271920"/>
</dbReference>
<evidence type="ECO:0000256" key="1">
    <source>
        <dbReference type="SAM" id="MobiDB-lite"/>
    </source>
</evidence>
<proteinExistence type="predicted"/>
<evidence type="ECO:0000313" key="2">
    <source>
        <dbReference type="EnsemblPlants" id="Zm00001eb271920_P001"/>
    </source>
</evidence>
<dbReference type="Gramene" id="Zm00001eb271920_T001">
    <property type="protein sequence ID" value="Zm00001eb271920_P001"/>
    <property type="gene ID" value="Zm00001eb271920"/>
</dbReference>
<dbReference type="AlphaFoldDB" id="A0A804UAF4"/>
<evidence type="ECO:0000313" key="3">
    <source>
        <dbReference type="Proteomes" id="UP000007305"/>
    </source>
</evidence>
<feature type="region of interest" description="Disordered" evidence="1">
    <location>
        <begin position="18"/>
        <end position="42"/>
    </location>
</feature>
<keyword evidence="3" id="KW-1185">Reference proteome</keyword>
<feature type="compositionally biased region" description="Basic and acidic residues" evidence="1">
    <location>
        <begin position="62"/>
        <end position="81"/>
    </location>
</feature>
<feature type="compositionally biased region" description="Basic residues" evidence="1">
    <location>
        <begin position="18"/>
        <end position="27"/>
    </location>
</feature>
<feature type="region of interest" description="Disordered" evidence="1">
    <location>
        <begin position="59"/>
        <end position="156"/>
    </location>
</feature>